<evidence type="ECO:0000256" key="5">
    <source>
        <dbReference type="SAM" id="MobiDB-lite"/>
    </source>
</evidence>
<comment type="subcellular location">
    <subcellularLocation>
        <location evidence="1">Cell envelope</location>
    </subcellularLocation>
</comment>
<dbReference type="RefSeq" id="WP_135241033.1">
    <property type="nucleotide sequence ID" value="NZ_CBDRIQ010000020.1"/>
</dbReference>
<keyword evidence="4" id="KW-0186">Copper</keyword>
<keyword evidence="6" id="KW-0812">Transmembrane</keyword>
<feature type="chain" id="PRO_5046692158" evidence="7">
    <location>
        <begin position="31"/>
        <end position="211"/>
    </location>
</feature>
<dbReference type="InterPro" id="IPR007348">
    <property type="entry name" value="CopC_dom"/>
</dbReference>
<dbReference type="Pfam" id="PF04234">
    <property type="entry name" value="CopC"/>
    <property type="match status" value="1"/>
</dbReference>
<name>A0ABQ6U9N8_9ACTN</name>
<keyword evidence="6" id="KW-1133">Transmembrane helix</keyword>
<dbReference type="Gene3D" id="2.60.40.1220">
    <property type="match status" value="1"/>
</dbReference>
<dbReference type="Proteomes" id="UP000471364">
    <property type="component" value="Unassembled WGS sequence"/>
</dbReference>
<keyword evidence="3 7" id="KW-0732">Signal</keyword>
<proteinExistence type="predicted"/>
<evidence type="ECO:0000256" key="1">
    <source>
        <dbReference type="ARBA" id="ARBA00004196"/>
    </source>
</evidence>
<evidence type="ECO:0000256" key="3">
    <source>
        <dbReference type="ARBA" id="ARBA00022729"/>
    </source>
</evidence>
<evidence type="ECO:0000256" key="4">
    <source>
        <dbReference type="ARBA" id="ARBA00023008"/>
    </source>
</evidence>
<feature type="region of interest" description="Disordered" evidence="5">
    <location>
        <begin position="190"/>
        <end position="211"/>
    </location>
</feature>
<feature type="signal peptide" evidence="7">
    <location>
        <begin position="1"/>
        <end position="30"/>
    </location>
</feature>
<comment type="caution">
    <text evidence="9">The sequence shown here is derived from an EMBL/GenBank/DDBJ whole genome shotgun (WGS) entry which is preliminary data.</text>
</comment>
<dbReference type="SUPFAM" id="SSF81296">
    <property type="entry name" value="E set domains"/>
    <property type="match status" value="1"/>
</dbReference>
<feature type="domain" description="CopC" evidence="8">
    <location>
        <begin position="29"/>
        <end position="122"/>
    </location>
</feature>
<evidence type="ECO:0000256" key="7">
    <source>
        <dbReference type="SAM" id="SignalP"/>
    </source>
</evidence>
<feature type="transmembrane region" description="Helical" evidence="6">
    <location>
        <begin position="150"/>
        <end position="170"/>
    </location>
</feature>
<evidence type="ECO:0000313" key="9">
    <source>
        <dbReference type="EMBL" id="KAB1106827.1"/>
    </source>
</evidence>
<accession>A0ABQ6U9N8</accession>
<dbReference type="InterPro" id="IPR032694">
    <property type="entry name" value="CopC/D"/>
</dbReference>
<gene>
    <name evidence="9" type="ORF">F6X54_26795</name>
</gene>
<keyword evidence="6" id="KW-0472">Membrane</keyword>
<sequence>MRTRTAIRRGLMLAVLAVPLAPASPCAAHAALVATSPVRDEVIGYAPREVVLAFSEPGFPVAGRVQVLGPDGKMINNGEPVLDGATMRIPVRVPDKPLGTYLVSYRVASADSHPIAGSFAYSAGAPSATAPQGAGGADRPGRVLVPAAKYASYLGLVLAVGPVLLVATMWPRRLSRRGATVMAFTRGWSPRPRPAPGWDRPRTWSGRGSAS</sequence>
<evidence type="ECO:0000256" key="6">
    <source>
        <dbReference type="SAM" id="Phobius"/>
    </source>
</evidence>
<reference evidence="9 10" key="1">
    <citation type="submission" date="2019-09" db="EMBL/GenBank/DDBJ databases">
        <title>High taxonomic diversity of Micromonospora strains isolated from Medicago sativa nodules in different geographical locations.</title>
        <authorList>
            <person name="Martinez-Hidalgo P."/>
            <person name="Flores-Felix J.D."/>
            <person name="Velazquez E."/>
            <person name="Brau L."/>
            <person name="Trujillo M.E."/>
            <person name="Martinez-Molina E."/>
        </authorList>
    </citation>
    <scope>NUCLEOTIDE SEQUENCE [LARGE SCALE GENOMIC DNA]</scope>
    <source>
        <strain evidence="9 10">ALFB5</strain>
    </source>
</reference>
<protein>
    <submittedName>
        <fullName evidence="9">Copper resistance protein CopC</fullName>
    </submittedName>
</protein>
<evidence type="ECO:0000313" key="10">
    <source>
        <dbReference type="Proteomes" id="UP000471364"/>
    </source>
</evidence>
<dbReference type="InterPro" id="IPR014755">
    <property type="entry name" value="Cu-Rt/internalin_Ig-like"/>
</dbReference>
<evidence type="ECO:0000256" key="2">
    <source>
        <dbReference type="ARBA" id="ARBA00022723"/>
    </source>
</evidence>
<dbReference type="PANTHER" id="PTHR34820">
    <property type="entry name" value="INNER MEMBRANE PROTEIN YEBZ"/>
    <property type="match status" value="1"/>
</dbReference>
<keyword evidence="2" id="KW-0479">Metal-binding</keyword>
<dbReference type="EMBL" id="WAAR01000160">
    <property type="protein sequence ID" value="KAB1106827.1"/>
    <property type="molecule type" value="Genomic_DNA"/>
</dbReference>
<dbReference type="InterPro" id="IPR014756">
    <property type="entry name" value="Ig_E-set"/>
</dbReference>
<dbReference type="PANTHER" id="PTHR34820:SF4">
    <property type="entry name" value="INNER MEMBRANE PROTEIN YEBZ"/>
    <property type="match status" value="1"/>
</dbReference>
<evidence type="ECO:0000259" key="8">
    <source>
        <dbReference type="Pfam" id="PF04234"/>
    </source>
</evidence>
<keyword evidence="10" id="KW-1185">Reference proteome</keyword>
<organism evidence="9 10">
    <name type="scientific">Micromonospora aurantiaca</name>
    <name type="common">nom. illeg.</name>
    <dbReference type="NCBI Taxonomy" id="47850"/>
    <lineage>
        <taxon>Bacteria</taxon>
        <taxon>Bacillati</taxon>
        <taxon>Actinomycetota</taxon>
        <taxon>Actinomycetes</taxon>
        <taxon>Micromonosporales</taxon>
        <taxon>Micromonosporaceae</taxon>
        <taxon>Micromonospora</taxon>
    </lineage>
</organism>